<feature type="compositionally biased region" description="Low complexity" evidence="1">
    <location>
        <begin position="70"/>
        <end position="81"/>
    </location>
</feature>
<evidence type="ECO:0000313" key="3">
    <source>
        <dbReference type="Proteomes" id="UP000735302"/>
    </source>
</evidence>
<evidence type="ECO:0000256" key="1">
    <source>
        <dbReference type="SAM" id="MobiDB-lite"/>
    </source>
</evidence>
<accession>A0AAV3XYE4</accession>
<dbReference type="Proteomes" id="UP000735302">
    <property type="component" value="Unassembled WGS sequence"/>
</dbReference>
<gene>
    <name evidence="2" type="ORF">PoB_000188300</name>
</gene>
<dbReference type="AlphaFoldDB" id="A0AAV3XYE4"/>
<comment type="caution">
    <text evidence="2">The sequence shown here is derived from an EMBL/GenBank/DDBJ whole genome shotgun (WGS) entry which is preliminary data.</text>
</comment>
<feature type="region of interest" description="Disordered" evidence="1">
    <location>
        <begin position="127"/>
        <end position="154"/>
    </location>
</feature>
<name>A0AAV3XYE4_9GAST</name>
<evidence type="ECO:0000313" key="2">
    <source>
        <dbReference type="EMBL" id="GFN75377.1"/>
    </source>
</evidence>
<keyword evidence="3" id="KW-1185">Reference proteome</keyword>
<reference evidence="2 3" key="1">
    <citation type="journal article" date="2021" name="Elife">
        <title>Chloroplast acquisition without the gene transfer in kleptoplastic sea slugs, Plakobranchus ocellatus.</title>
        <authorList>
            <person name="Maeda T."/>
            <person name="Takahashi S."/>
            <person name="Yoshida T."/>
            <person name="Shimamura S."/>
            <person name="Takaki Y."/>
            <person name="Nagai Y."/>
            <person name="Toyoda A."/>
            <person name="Suzuki Y."/>
            <person name="Arimoto A."/>
            <person name="Ishii H."/>
            <person name="Satoh N."/>
            <person name="Nishiyama T."/>
            <person name="Hasebe M."/>
            <person name="Maruyama T."/>
            <person name="Minagawa J."/>
            <person name="Obokata J."/>
            <person name="Shigenobu S."/>
        </authorList>
    </citation>
    <scope>NUCLEOTIDE SEQUENCE [LARGE SCALE GENOMIC DNA]</scope>
</reference>
<feature type="region of interest" description="Disordered" evidence="1">
    <location>
        <begin position="1"/>
        <end position="32"/>
    </location>
</feature>
<sequence>MAAKPDLAAGDLDHGDTSGRESMYSPASSYSTYSREVKYIFEPESLEDENLDEYPDYSHISPRSTTASKQLQQQQQQQQQQHINNSSNHFLSHTPRTLSAASSQFSDGGHAANKENRIPNFQCHQNNLNIVHNDPSNDEDSIFESPPSPSSAQCFQYNNNVHRHPYNNESASNPYHQISLCSPRSRGHDRGPISPGMEEALYSSTSTFTNYGDCSKPNPYGLSRKQSTMSDSSYFSAAAASHGATTSNCEYPFNRSVDTTPAIEMAPVMNRHHHPQHNQQQQYQHNLPFSRHGYPTWRSSFSSGSNAAYLNIGTNNSFRLGNQHFQTANQGGQISYPHRERHGSARSDFTHVADTVRGDPQNVGHQHYSHQHYQQLQPLGSHNANHCQPRLPQPPYPQPPRYNHQAHRRRKTWSPPIMKLGQLAASSSAIADGGLVPEESTNMINGSVDHRPFYSNDSLLEYLAAEDGSRTKVERKTQSLSEDLDVTPPRLAPISGVLAQVSCILYLLANEIVRHE</sequence>
<dbReference type="EMBL" id="BLXT01000264">
    <property type="protein sequence ID" value="GFN75377.1"/>
    <property type="molecule type" value="Genomic_DNA"/>
</dbReference>
<organism evidence="2 3">
    <name type="scientific">Plakobranchus ocellatus</name>
    <dbReference type="NCBI Taxonomy" id="259542"/>
    <lineage>
        <taxon>Eukaryota</taxon>
        <taxon>Metazoa</taxon>
        <taxon>Spiralia</taxon>
        <taxon>Lophotrochozoa</taxon>
        <taxon>Mollusca</taxon>
        <taxon>Gastropoda</taxon>
        <taxon>Heterobranchia</taxon>
        <taxon>Euthyneura</taxon>
        <taxon>Panpulmonata</taxon>
        <taxon>Sacoglossa</taxon>
        <taxon>Placobranchoidea</taxon>
        <taxon>Plakobranchidae</taxon>
        <taxon>Plakobranchus</taxon>
    </lineage>
</organism>
<feature type="compositionally biased region" description="Polar residues" evidence="1">
    <location>
        <begin position="82"/>
        <end position="94"/>
    </location>
</feature>
<protein>
    <submittedName>
        <fullName evidence="2">Uncharacterized protein</fullName>
    </submittedName>
</protein>
<feature type="region of interest" description="Disordered" evidence="1">
    <location>
        <begin position="44"/>
        <end position="94"/>
    </location>
</feature>
<proteinExistence type="predicted"/>
<feature type="compositionally biased region" description="Acidic residues" evidence="1">
    <location>
        <begin position="44"/>
        <end position="55"/>
    </location>
</feature>